<organism evidence="1 2">
    <name type="scientific">Elysia chlorotica</name>
    <name type="common">Eastern emerald elysia</name>
    <name type="synonym">Sea slug</name>
    <dbReference type="NCBI Taxonomy" id="188477"/>
    <lineage>
        <taxon>Eukaryota</taxon>
        <taxon>Metazoa</taxon>
        <taxon>Spiralia</taxon>
        <taxon>Lophotrochozoa</taxon>
        <taxon>Mollusca</taxon>
        <taxon>Gastropoda</taxon>
        <taxon>Heterobranchia</taxon>
        <taxon>Euthyneura</taxon>
        <taxon>Panpulmonata</taxon>
        <taxon>Sacoglossa</taxon>
        <taxon>Placobranchoidea</taxon>
        <taxon>Plakobranchidae</taxon>
        <taxon>Elysia</taxon>
    </lineage>
</organism>
<evidence type="ECO:0000313" key="2">
    <source>
        <dbReference type="Proteomes" id="UP000271974"/>
    </source>
</evidence>
<gene>
    <name evidence="1" type="ORF">EGW08_000036</name>
</gene>
<dbReference type="STRING" id="188477.A0A3S1A2G6"/>
<dbReference type="PANTHER" id="PTHR34444">
    <property type="entry name" value="LOC361192"/>
    <property type="match status" value="1"/>
</dbReference>
<name>A0A3S1A2G6_ELYCH</name>
<keyword evidence="2" id="KW-1185">Reference proteome</keyword>
<dbReference type="InterPro" id="IPR027901">
    <property type="entry name" value="CFAP90"/>
</dbReference>
<accession>A0A3S1A2G6</accession>
<evidence type="ECO:0000313" key="1">
    <source>
        <dbReference type="EMBL" id="RUS92183.1"/>
    </source>
</evidence>
<dbReference type="AlphaFoldDB" id="A0A3S1A2G6"/>
<reference evidence="1 2" key="1">
    <citation type="submission" date="2019-01" db="EMBL/GenBank/DDBJ databases">
        <title>A draft genome assembly of the solar-powered sea slug Elysia chlorotica.</title>
        <authorList>
            <person name="Cai H."/>
            <person name="Li Q."/>
            <person name="Fang X."/>
            <person name="Li J."/>
            <person name="Curtis N.E."/>
            <person name="Altenburger A."/>
            <person name="Shibata T."/>
            <person name="Feng M."/>
            <person name="Maeda T."/>
            <person name="Schwartz J.A."/>
            <person name="Shigenobu S."/>
            <person name="Lundholm N."/>
            <person name="Nishiyama T."/>
            <person name="Yang H."/>
            <person name="Hasebe M."/>
            <person name="Li S."/>
            <person name="Pierce S.K."/>
            <person name="Wang J."/>
        </authorList>
    </citation>
    <scope>NUCLEOTIDE SEQUENCE [LARGE SCALE GENOMIC DNA]</scope>
    <source>
        <strain evidence="1">EC2010</strain>
        <tissue evidence="1">Whole organism of an adult</tissue>
    </source>
</reference>
<protein>
    <submittedName>
        <fullName evidence="1">Uncharacterized protein</fullName>
    </submittedName>
</protein>
<comment type="caution">
    <text evidence="1">The sequence shown here is derived from an EMBL/GenBank/DDBJ whole genome shotgun (WGS) entry which is preliminary data.</text>
</comment>
<dbReference type="EMBL" id="RQTK01000001">
    <property type="protein sequence ID" value="RUS92183.1"/>
    <property type="molecule type" value="Genomic_DNA"/>
</dbReference>
<dbReference type="OrthoDB" id="10057935at2759"/>
<proteinExistence type="predicted"/>
<dbReference type="Pfam" id="PF15074">
    <property type="entry name" value="CFAP90"/>
    <property type="match status" value="1"/>
</dbReference>
<dbReference type="PANTHER" id="PTHR34444:SF1">
    <property type="entry name" value="CILIA- AND FLAGELLA-ASSOCIATED PROTEIN 90"/>
    <property type="match status" value="1"/>
</dbReference>
<sequence>MDTESVKMADGPEGITVVTDTDVFFLNGRPCELSDYSHIPTNRLSIPKDRNCFNSERKEHYPGSRYDRLFTQVDGYNNKLHRDDREHAKSRGLTVNNEEKQKEVPTLSSTIYGHRLNLHVDHPDRKHVRIGHVQSEFYRRNGIPNSAEI</sequence>
<dbReference type="Proteomes" id="UP000271974">
    <property type="component" value="Unassembled WGS sequence"/>
</dbReference>